<keyword evidence="2" id="KW-1185">Reference proteome</keyword>
<accession>A0A161X4M6</accession>
<sequence>MKKITRDLKKHYRSVERDLRDFNVDLSEESWYGMWHIHLDWDGITSVSDKHRKIHILYYLKIFEKIDKQTKENKRNFQTWIYLDGYEGVDDALYFHTENPESEFPYWLDSIEWNIEIPPILIGLLDLSKFNIGTLKGKEENVHSYIIQKKGLGLKIKTR</sequence>
<evidence type="ECO:0000313" key="1">
    <source>
        <dbReference type="EMBL" id="KZL88876.1"/>
    </source>
</evidence>
<dbReference type="AlphaFoldDB" id="A0A161X4M6"/>
<evidence type="ECO:0000313" key="2">
    <source>
        <dbReference type="Proteomes" id="UP000076603"/>
    </source>
</evidence>
<protein>
    <submittedName>
        <fullName evidence="1">Uncharacterized protein</fullName>
    </submittedName>
</protein>
<proteinExistence type="predicted"/>
<dbReference type="Proteomes" id="UP000076603">
    <property type="component" value="Unassembled WGS sequence"/>
</dbReference>
<dbReference type="EMBL" id="LWAE01000013">
    <property type="protein sequence ID" value="KZL88876.1"/>
    <property type="molecule type" value="Genomic_DNA"/>
</dbReference>
<reference evidence="1 2" key="1">
    <citation type="submission" date="2016-04" db="EMBL/GenBank/DDBJ databases">
        <title>Genome sequence of Clostridium magnum DSM 2767.</title>
        <authorList>
            <person name="Poehlein A."/>
            <person name="Uhlig R."/>
            <person name="Fischer R."/>
            <person name="Bahl H."/>
            <person name="Daniel R."/>
        </authorList>
    </citation>
    <scope>NUCLEOTIDE SEQUENCE [LARGE SCALE GENOMIC DNA]</scope>
    <source>
        <strain evidence="1 2">DSM 2767</strain>
    </source>
</reference>
<dbReference type="OrthoDB" id="7059463at2"/>
<dbReference type="PATRIC" id="fig|1121326.3.peg.5840"/>
<name>A0A161X4M6_9CLOT</name>
<comment type="caution">
    <text evidence="1">The sequence shown here is derived from an EMBL/GenBank/DDBJ whole genome shotgun (WGS) entry which is preliminary data.</text>
</comment>
<dbReference type="STRING" id="1121326.CLMAG_57800"/>
<gene>
    <name evidence="1" type="ORF">CLMAG_57800</name>
</gene>
<organism evidence="1 2">
    <name type="scientific">Clostridium magnum DSM 2767</name>
    <dbReference type="NCBI Taxonomy" id="1121326"/>
    <lineage>
        <taxon>Bacteria</taxon>
        <taxon>Bacillati</taxon>
        <taxon>Bacillota</taxon>
        <taxon>Clostridia</taxon>
        <taxon>Eubacteriales</taxon>
        <taxon>Clostridiaceae</taxon>
        <taxon>Clostridium</taxon>
    </lineage>
</organism>
<dbReference type="RefSeq" id="WP_066630390.1">
    <property type="nucleotide sequence ID" value="NZ_FQXL01000030.1"/>
</dbReference>